<dbReference type="OrthoDB" id="16816at2759"/>
<dbReference type="InParanoid" id="A0A2V0P2B3"/>
<dbReference type="Gene3D" id="3.40.50.150">
    <property type="entry name" value="Vaccinia Virus protein VP39"/>
    <property type="match status" value="1"/>
</dbReference>
<organism evidence="5 6">
    <name type="scientific">Raphidocelis subcapitata</name>
    <dbReference type="NCBI Taxonomy" id="307507"/>
    <lineage>
        <taxon>Eukaryota</taxon>
        <taxon>Viridiplantae</taxon>
        <taxon>Chlorophyta</taxon>
        <taxon>core chlorophytes</taxon>
        <taxon>Chlorophyceae</taxon>
        <taxon>CS clade</taxon>
        <taxon>Sphaeropleales</taxon>
        <taxon>Selenastraceae</taxon>
        <taxon>Raphidocelis</taxon>
    </lineage>
</organism>
<dbReference type="CDD" id="cd02440">
    <property type="entry name" value="AdoMet_MTases"/>
    <property type="match status" value="1"/>
</dbReference>
<evidence type="ECO:0000259" key="4">
    <source>
        <dbReference type="Pfam" id="PF08241"/>
    </source>
</evidence>
<evidence type="ECO:0000313" key="6">
    <source>
        <dbReference type="Proteomes" id="UP000247498"/>
    </source>
</evidence>
<dbReference type="STRING" id="307507.A0A2V0P2B3"/>
<feature type="domain" description="Methyltransferase type 11" evidence="4">
    <location>
        <begin position="119"/>
        <end position="217"/>
    </location>
</feature>
<dbReference type="AlphaFoldDB" id="A0A2V0P2B3"/>
<dbReference type="FunCoup" id="A0A2V0P2B3">
    <property type="interactions" value="689"/>
</dbReference>
<dbReference type="PANTHER" id="PTHR13090:SF1">
    <property type="entry name" value="ARGININE-HYDROXYLASE NDUFAF5, MITOCHONDRIAL"/>
    <property type="match status" value="1"/>
</dbReference>
<dbReference type="PANTHER" id="PTHR13090">
    <property type="entry name" value="ARGININE-HYDROXYLASE NDUFAF5, MITOCHONDRIAL"/>
    <property type="match status" value="1"/>
</dbReference>
<dbReference type="GO" id="GO:0032981">
    <property type="term" value="P:mitochondrial respiratory chain complex I assembly"/>
    <property type="evidence" value="ECO:0007669"/>
    <property type="project" value="TreeGrafter"/>
</dbReference>
<dbReference type="EMBL" id="BDRX01000028">
    <property type="protein sequence ID" value="GBF91973.1"/>
    <property type="molecule type" value="Genomic_DNA"/>
</dbReference>
<gene>
    <name evidence="5" type="ORF">Rsub_04697</name>
</gene>
<dbReference type="GO" id="GO:0005739">
    <property type="term" value="C:mitochondrion"/>
    <property type="evidence" value="ECO:0007669"/>
    <property type="project" value="TreeGrafter"/>
</dbReference>
<evidence type="ECO:0000256" key="3">
    <source>
        <dbReference type="SAM" id="MobiDB-lite"/>
    </source>
</evidence>
<dbReference type="InterPro" id="IPR050602">
    <property type="entry name" value="Malonyl-ACP_OMT"/>
</dbReference>
<keyword evidence="1 5" id="KW-0489">Methyltransferase</keyword>
<dbReference type="Proteomes" id="UP000247498">
    <property type="component" value="Unassembled WGS sequence"/>
</dbReference>
<feature type="region of interest" description="Disordered" evidence="3">
    <location>
        <begin position="378"/>
        <end position="401"/>
    </location>
</feature>
<dbReference type="Pfam" id="PF08241">
    <property type="entry name" value="Methyltransf_11"/>
    <property type="match status" value="1"/>
</dbReference>
<reference evidence="5 6" key="1">
    <citation type="journal article" date="2018" name="Sci. Rep.">
        <title>Raphidocelis subcapitata (=Pseudokirchneriella subcapitata) provides an insight into genome evolution and environmental adaptations in the Sphaeropleales.</title>
        <authorList>
            <person name="Suzuki S."/>
            <person name="Yamaguchi H."/>
            <person name="Nakajima N."/>
            <person name="Kawachi M."/>
        </authorList>
    </citation>
    <scope>NUCLEOTIDE SEQUENCE [LARGE SCALE GENOMIC DNA]</scope>
    <source>
        <strain evidence="5 6">NIES-35</strain>
    </source>
</reference>
<feature type="compositionally biased region" description="Gly residues" evidence="3">
    <location>
        <begin position="386"/>
        <end position="401"/>
    </location>
</feature>
<dbReference type="InterPro" id="IPR029063">
    <property type="entry name" value="SAM-dependent_MTases_sf"/>
</dbReference>
<proteinExistence type="predicted"/>
<keyword evidence="6" id="KW-1185">Reference proteome</keyword>
<dbReference type="GO" id="GO:0008757">
    <property type="term" value="F:S-adenosylmethionine-dependent methyltransferase activity"/>
    <property type="evidence" value="ECO:0007669"/>
    <property type="project" value="InterPro"/>
</dbReference>
<protein>
    <submittedName>
        <fullName evidence="5">Methyltransferase</fullName>
    </submittedName>
</protein>
<comment type="caution">
    <text evidence="5">The sequence shown here is derived from an EMBL/GenBank/DDBJ whole genome shotgun (WGS) entry which is preliminary data.</text>
</comment>
<accession>A0A2V0P2B3</accession>
<dbReference type="GO" id="GO:0032259">
    <property type="term" value="P:methylation"/>
    <property type="evidence" value="ECO:0007669"/>
    <property type="project" value="UniProtKB-KW"/>
</dbReference>
<keyword evidence="2 5" id="KW-0808">Transferase</keyword>
<name>A0A2V0P2B3_9CHLO</name>
<dbReference type="SUPFAM" id="SSF53335">
    <property type="entry name" value="S-adenosyl-L-methionine-dependent methyltransferases"/>
    <property type="match status" value="1"/>
</dbReference>
<sequence length="401" mass="41314">MALWQRWQGVQRALRRARLAAPPAGEALLHDEGAAHAAERAARQQAAEVARELGAAPGGGMEVFDRALKRAHRDRAAALRGAAGGADPLLASVSDRLLDRLEDCVAKFPTAVVLGGAGEYIAERLAGGRGGIERVIHIDSSPGMIELAKARRAALMSSDPSKPWPEVSYVLADEEALPLAPGSVDVIISCLGLHWANDLPGAMAQCRLALRPDGLFLAAMFGGDTLQELRIACAVAQQERQGGVSPFVSPLAQVRDAGNLLTRASLALPTVDVDNFSINYATPFDLVAHLRSMGEGAALAARRRGALTRGLAVAAAAAYGGLFPGEGGEGVAATYQVMYMTGWSPDKSQPRPAKRGSANITFEEFAAQLESHGAAGPAGAAAAAAAGGGAGERGPEGSGAV</sequence>
<evidence type="ECO:0000256" key="1">
    <source>
        <dbReference type="ARBA" id="ARBA00022603"/>
    </source>
</evidence>
<dbReference type="InterPro" id="IPR013216">
    <property type="entry name" value="Methyltransf_11"/>
</dbReference>
<evidence type="ECO:0000256" key="2">
    <source>
        <dbReference type="ARBA" id="ARBA00022679"/>
    </source>
</evidence>
<evidence type="ECO:0000313" key="5">
    <source>
        <dbReference type="EMBL" id="GBF91973.1"/>
    </source>
</evidence>